<dbReference type="Gene3D" id="2.60.34.10">
    <property type="entry name" value="Substrate Binding Domain Of DNAk, Chain A, domain 1"/>
    <property type="match status" value="1"/>
</dbReference>
<dbReference type="PANTHER" id="PTHR45639">
    <property type="entry name" value="HSC70CB, ISOFORM G-RELATED"/>
    <property type="match status" value="1"/>
</dbReference>
<keyword evidence="5" id="KW-1185">Reference proteome</keyword>
<sequence length="547" mass="59611">MSEQANVIGINFGTSYSSIAYMSKDGRTDCIANEDGDRQIASVLAFTGQEESVGSQAQAQIPRNPNSTVAHFRAQLGKSFTEAEELTGSAAPIVEKDSKVGYNVTLEEGNTQLFSAKEISTKYLRHLRESAEAFLGNPITGAVLSVPSYFTEEQREELKQAAADAGIKVIQMIHESAAAALSYGIGHNSSSKDPQDKTVVVCDMGAHSFDVTVLNVRTGIYNILATAHDTKLGGASFDENLLKHFVGEFKKKNKIDVSDNRKALAKLRAACEVTKKSLSSANSAPCFVESLADGLDFHATINRLRFEMLSKTVFNDALKVIEEVLTKSDLDASEVDEVIMVGGSSRIPKLASKFREIFNNENTKIRSELEPDEVVATGCAVQGSLIADFDDETITSSTHPVVTLTPHTTKHIGTLNHKGEFITIVPRYTSLPTRRIFEFGNAQQGQTQAYFALYEGDHDIVTEEIAAPPREPIEGDDDEEPYEDEPEIVKKVVIKPASKLLEAVLPLENGLEQGVAKIEVTLTVESDNKVNLVLREKKGNGVVKVQQ</sequence>
<dbReference type="Gene3D" id="3.30.30.30">
    <property type="match status" value="1"/>
</dbReference>
<dbReference type="PROSITE" id="PS01036">
    <property type="entry name" value="HSP70_3"/>
    <property type="match status" value="1"/>
</dbReference>
<keyword evidence="3" id="KW-0067">ATP-binding</keyword>
<gene>
    <name evidence="4" type="ORF">INT43_007670</name>
</gene>
<accession>A0A8H7PPP5</accession>
<comment type="caution">
    <text evidence="4">The sequence shown here is derived from an EMBL/GenBank/DDBJ whole genome shotgun (WGS) entry which is preliminary data.</text>
</comment>
<keyword evidence="2" id="KW-0547">Nucleotide-binding</keyword>
<dbReference type="SUPFAM" id="SSF100920">
    <property type="entry name" value="Heat shock protein 70kD (HSP70), peptide-binding domain"/>
    <property type="match status" value="1"/>
</dbReference>
<evidence type="ECO:0000256" key="3">
    <source>
        <dbReference type="ARBA" id="ARBA00022840"/>
    </source>
</evidence>
<proteinExistence type="inferred from homology"/>
<dbReference type="SUPFAM" id="SSF53067">
    <property type="entry name" value="Actin-like ATPase domain"/>
    <property type="match status" value="2"/>
</dbReference>
<dbReference type="PANTHER" id="PTHR45639:SF32">
    <property type="entry name" value="HEAT SHOCK PROTEIN PDR13"/>
    <property type="match status" value="1"/>
</dbReference>
<dbReference type="InterPro" id="IPR029047">
    <property type="entry name" value="HSP70_peptide-bd_sf"/>
</dbReference>
<protein>
    <submittedName>
        <fullName evidence="4">Uncharacterized protein</fullName>
    </submittedName>
</protein>
<dbReference type="InterPro" id="IPR013126">
    <property type="entry name" value="Hsp_70_fam"/>
</dbReference>
<dbReference type="Proteomes" id="UP000654370">
    <property type="component" value="Unassembled WGS sequence"/>
</dbReference>
<dbReference type="GO" id="GO:0005829">
    <property type="term" value="C:cytosol"/>
    <property type="evidence" value="ECO:0007669"/>
    <property type="project" value="TreeGrafter"/>
</dbReference>
<dbReference type="GO" id="GO:0005524">
    <property type="term" value="F:ATP binding"/>
    <property type="evidence" value="ECO:0007669"/>
    <property type="project" value="UniProtKB-KW"/>
</dbReference>
<comment type="similarity">
    <text evidence="1">Belongs to the heat shock protein 70 family.</text>
</comment>
<dbReference type="Gene3D" id="3.90.640.10">
    <property type="entry name" value="Actin, Chain A, domain 4"/>
    <property type="match status" value="1"/>
</dbReference>
<dbReference type="OrthoDB" id="29851at2759"/>
<dbReference type="InterPro" id="IPR043129">
    <property type="entry name" value="ATPase_NBD"/>
</dbReference>
<name>A0A8H7PPP5_MORIS</name>
<dbReference type="PRINTS" id="PR00301">
    <property type="entry name" value="HEATSHOCK70"/>
</dbReference>
<evidence type="ECO:0000313" key="4">
    <source>
        <dbReference type="EMBL" id="KAG2177016.1"/>
    </source>
</evidence>
<dbReference type="Gene3D" id="3.30.420.40">
    <property type="match status" value="2"/>
</dbReference>
<organism evidence="4 5">
    <name type="scientific">Mortierella isabellina</name>
    <name type="common">Filamentous fungus</name>
    <name type="synonym">Umbelopsis isabellina</name>
    <dbReference type="NCBI Taxonomy" id="91625"/>
    <lineage>
        <taxon>Eukaryota</taxon>
        <taxon>Fungi</taxon>
        <taxon>Fungi incertae sedis</taxon>
        <taxon>Mucoromycota</taxon>
        <taxon>Mucoromycotina</taxon>
        <taxon>Umbelopsidomycetes</taxon>
        <taxon>Umbelopsidales</taxon>
        <taxon>Umbelopsidaceae</taxon>
        <taxon>Umbelopsis</taxon>
    </lineage>
</organism>
<dbReference type="GO" id="GO:0005634">
    <property type="term" value="C:nucleus"/>
    <property type="evidence" value="ECO:0007669"/>
    <property type="project" value="TreeGrafter"/>
</dbReference>
<dbReference type="FunFam" id="3.90.640.10:FF:000010">
    <property type="entry name" value="heat shock 70 kDa protein 14"/>
    <property type="match status" value="1"/>
</dbReference>
<dbReference type="InterPro" id="IPR018181">
    <property type="entry name" value="Heat_shock_70_CS"/>
</dbReference>
<evidence type="ECO:0000256" key="1">
    <source>
        <dbReference type="ARBA" id="ARBA00007381"/>
    </source>
</evidence>
<dbReference type="GO" id="GO:0140662">
    <property type="term" value="F:ATP-dependent protein folding chaperone"/>
    <property type="evidence" value="ECO:0007669"/>
    <property type="project" value="InterPro"/>
</dbReference>
<dbReference type="CDD" id="cd10232">
    <property type="entry name" value="ASKHA_NBD_HSP70_ScSsz1p-like"/>
    <property type="match status" value="1"/>
</dbReference>
<evidence type="ECO:0000256" key="2">
    <source>
        <dbReference type="ARBA" id="ARBA00022741"/>
    </source>
</evidence>
<dbReference type="AlphaFoldDB" id="A0A8H7PPP5"/>
<reference evidence="4" key="1">
    <citation type="submission" date="2020-12" db="EMBL/GenBank/DDBJ databases">
        <title>Metabolic potential, ecology and presence of endohyphal bacteria is reflected in genomic diversity of Mucoromycotina.</title>
        <authorList>
            <person name="Muszewska A."/>
            <person name="Okrasinska A."/>
            <person name="Steczkiewicz K."/>
            <person name="Drgas O."/>
            <person name="Orlowska M."/>
            <person name="Perlinska-Lenart U."/>
            <person name="Aleksandrzak-Piekarczyk T."/>
            <person name="Szatraj K."/>
            <person name="Zielenkiewicz U."/>
            <person name="Pilsyk S."/>
            <person name="Malc E."/>
            <person name="Mieczkowski P."/>
            <person name="Kruszewska J.S."/>
            <person name="Biernat P."/>
            <person name="Pawlowska J."/>
        </authorList>
    </citation>
    <scope>NUCLEOTIDE SEQUENCE</scope>
    <source>
        <strain evidence="4">WA0000067209</strain>
    </source>
</reference>
<dbReference type="EMBL" id="JAEPQZ010000009">
    <property type="protein sequence ID" value="KAG2177016.1"/>
    <property type="molecule type" value="Genomic_DNA"/>
</dbReference>
<evidence type="ECO:0000313" key="5">
    <source>
        <dbReference type="Proteomes" id="UP000654370"/>
    </source>
</evidence>
<dbReference type="Pfam" id="PF00012">
    <property type="entry name" value="HSP70"/>
    <property type="match status" value="1"/>
</dbReference>